<dbReference type="Gene3D" id="1.10.510.10">
    <property type="entry name" value="Transferase(Phosphotransferase) domain 1"/>
    <property type="match status" value="1"/>
</dbReference>
<feature type="domain" description="Protein kinase" evidence="7">
    <location>
        <begin position="1"/>
        <end position="235"/>
    </location>
</feature>
<evidence type="ECO:0000256" key="5">
    <source>
        <dbReference type="ARBA" id="ARBA00022840"/>
    </source>
</evidence>
<dbReference type="InterPro" id="IPR011009">
    <property type="entry name" value="Kinase-like_dom_sf"/>
</dbReference>
<evidence type="ECO:0000256" key="4">
    <source>
        <dbReference type="ARBA" id="ARBA00022777"/>
    </source>
</evidence>
<dbReference type="GO" id="GO:0007169">
    <property type="term" value="P:cell surface receptor protein tyrosine kinase signaling pathway"/>
    <property type="evidence" value="ECO:0007669"/>
    <property type="project" value="TreeGrafter"/>
</dbReference>
<evidence type="ECO:0000256" key="3">
    <source>
        <dbReference type="ARBA" id="ARBA00022741"/>
    </source>
</evidence>
<evidence type="ECO:0000256" key="2">
    <source>
        <dbReference type="ARBA" id="ARBA00022679"/>
    </source>
</evidence>
<dbReference type="OrthoDB" id="98077at2759"/>
<dbReference type="InterPro" id="IPR000719">
    <property type="entry name" value="Prot_kinase_dom"/>
</dbReference>
<dbReference type="PANTHER" id="PTHR24416:SF611">
    <property type="entry name" value="TYROSINE-PROTEIN KINASE TRANSMEMBRANE RECEPTOR ROR"/>
    <property type="match status" value="1"/>
</dbReference>
<dbReference type="Proteomes" id="UP000014760">
    <property type="component" value="Unassembled WGS sequence"/>
</dbReference>
<dbReference type="InterPro" id="IPR050122">
    <property type="entry name" value="RTK"/>
</dbReference>
<dbReference type="InterPro" id="IPR020635">
    <property type="entry name" value="Tyr_kinase_cat_dom"/>
</dbReference>
<dbReference type="PIRSF" id="PIRSF000654">
    <property type="entry name" value="Integrin-linked_kinase"/>
    <property type="match status" value="1"/>
</dbReference>
<name>R7TQE3_CAPTE</name>
<evidence type="ECO:0000313" key="9">
    <source>
        <dbReference type="EnsemblMetazoa" id="CapteP141459"/>
    </source>
</evidence>
<keyword evidence="5" id="KW-0067">ATP-binding</keyword>
<dbReference type="STRING" id="283909.R7TQE3"/>
<organism evidence="8">
    <name type="scientific">Capitella teleta</name>
    <name type="common">Polychaete worm</name>
    <dbReference type="NCBI Taxonomy" id="283909"/>
    <lineage>
        <taxon>Eukaryota</taxon>
        <taxon>Metazoa</taxon>
        <taxon>Spiralia</taxon>
        <taxon>Lophotrochozoa</taxon>
        <taxon>Annelida</taxon>
        <taxon>Polychaeta</taxon>
        <taxon>Sedentaria</taxon>
        <taxon>Scolecida</taxon>
        <taxon>Capitellidae</taxon>
        <taxon>Capitella</taxon>
    </lineage>
</organism>
<reference evidence="9" key="3">
    <citation type="submission" date="2015-06" db="UniProtKB">
        <authorList>
            <consortium name="EnsemblMetazoa"/>
        </authorList>
    </citation>
    <scope>IDENTIFICATION</scope>
</reference>
<dbReference type="GO" id="GO:0043235">
    <property type="term" value="C:receptor complex"/>
    <property type="evidence" value="ECO:0007669"/>
    <property type="project" value="TreeGrafter"/>
</dbReference>
<dbReference type="PROSITE" id="PS50011">
    <property type="entry name" value="PROTEIN_KINASE_DOM"/>
    <property type="match status" value="1"/>
</dbReference>
<gene>
    <name evidence="8" type="ORF">CAPTEDRAFT_141459</name>
</gene>
<keyword evidence="6" id="KW-0829">Tyrosine-protein kinase</keyword>
<keyword evidence="2" id="KW-0808">Transferase</keyword>
<dbReference type="EnsemblMetazoa" id="CapteT141459">
    <property type="protein sequence ID" value="CapteP141459"/>
    <property type="gene ID" value="CapteG141459"/>
</dbReference>
<evidence type="ECO:0000256" key="1">
    <source>
        <dbReference type="ARBA" id="ARBA00022553"/>
    </source>
</evidence>
<keyword evidence="4" id="KW-0418">Kinase</keyword>
<dbReference type="GO" id="GO:0005524">
    <property type="term" value="F:ATP binding"/>
    <property type="evidence" value="ECO:0007669"/>
    <property type="project" value="UniProtKB-KW"/>
</dbReference>
<proteinExistence type="predicted"/>
<dbReference type="FunFam" id="1.10.510.10:FF:000554">
    <property type="entry name" value="Predicted protein"/>
    <property type="match status" value="1"/>
</dbReference>
<dbReference type="GO" id="GO:0005886">
    <property type="term" value="C:plasma membrane"/>
    <property type="evidence" value="ECO:0007669"/>
    <property type="project" value="TreeGrafter"/>
</dbReference>
<reference evidence="10" key="1">
    <citation type="submission" date="2012-12" db="EMBL/GenBank/DDBJ databases">
        <authorList>
            <person name="Hellsten U."/>
            <person name="Grimwood J."/>
            <person name="Chapman J.A."/>
            <person name="Shapiro H."/>
            <person name="Aerts A."/>
            <person name="Otillar R.P."/>
            <person name="Terry A.Y."/>
            <person name="Boore J.L."/>
            <person name="Simakov O."/>
            <person name="Marletaz F."/>
            <person name="Cho S.-J."/>
            <person name="Edsinger-Gonzales E."/>
            <person name="Havlak P."/>
            <person name="Kuo D.-H."/>
            <person name="Larsson T."/>
            <person name="Lv J."/>
            <person name="Arendt D."/>
            <person name="Savage R."/>
            <person name="Osoegawa K."/>
            <person name="de Jong P."/>
            <person name="Lindberg D.R."/>
            <person name="Seaver E.C."/>
            <person name="Weisblat D.A."/>
            <person name="Putnam N.H."/>
            <person name="Grigoriev I.V."/>
            <person name="Rokhsar D.S."/>
        </authorList>
    </citation>
    <scope>NUCLEOTIDE SEQUENCE</scope>
    <source>
        <strain evidence="10">I ESC-2004</strain>
    </source>
</reference>
<evidence type="ECO:0000259" key="7">
    <source>
        <dbReference type="PROSITE" id="PS50011"/>
    </source>
</evidence>
<keyword evidence="1" id="KW-0597">Phosphoprotein</keyword>
<sequence length="249" mass="28582">ADVCSEDQIRKLMTEAVMMTDLSHPHIMKLLGVAIEPDMGLPMLIMPFMAHKDLQSYLRGARMPDDENQPYSVDQKQKIVFAFQIARGMDYLHNQHYLHRDLASRNCLLDHQLRVYIADFGLIKDVYSQNHYQTEPGTKLPIRWMALEALCDRMFTKKSDVWSYGIVLWEIFSLGQIPYQTLDNEGILPYLNSGNRLSVPEACPPAIAELMQQCWDASPMKRPSFKRIVDVLDSLATVELSYVALEDTV</sequence>
<dbReference type="PANTHER" id="PTHR24416">
    <property type="entry name" value="TYROSINE-PROTEIN KINASE RECEPTOR"/>
    <property type="match status" value="1"/>
</dbReference>
<feature type="non-terminal residue" evidence="8">
    <location>
        <position position="1"/>
    </location>
</feature>
<dbReference type="EMBL" id="KB309815">
    <property type="protein sequence ID" value="ELT93250.1"/>
    <property type="molecule type" value="Genomic_DNA"/>
</dbReference>
<evidence type="ECO:0000313" key="10">
    <source>
        <dbReference type="Proteomes" id="UP000014760"/>
    </source>
</evidence>
<dbReference type="SUPFAM" id="SSF56112">
    <property type="entry name" value="Protein kinase-like (PK-like)"/>
    <property type="match status" value="1"/>
</dbReference>
<dbReference type="AlphaFoldDB" id="R7TQE3"/>
<dbReference type="Pfam" id="PF07714">
    <property type="entry name" value="PK_Tyr_Ser-Thr"/>
    <property type="match status" value="1"/>
</dbReference>
<dbReference type="GO" id="GO:0004714">
    <property type="term" value="F:transmembrane receptor protein tyrosine kinase activity"/>
    <property type="evidence" value="ECO:0007669"/>
    <property type="project" value="TreeGrafter"/>
</dbReference>
<dbReference type="EMBL" id="AMQN01012870">
    <property type="status" value="NOT_ANNOTATED_CDS"/>
    <property type="molecule type" value="Genomic_DNA"/>
</dbReference>
<evidence type="ECO:0000256" key="6">
    <source>
        <dbReference type="ARBA" id="ARBA00023137"/>
    </source>
</evidence>
<dbReference type="HOGENOM" id="CLU_000288_7_40_1"/>
<dbReference type="SMART" id="SM00219">
    <property type="entry name" value="TyrKc"/>
    <property type="match status" value="1"/>
</dbReference>
<keyword evidence="3" id="KW-0547">Nucleotide-binding</keyword>
<dbReference type="InterPro" id="IPR008266">
    <property type="entry name" value="Tyr_kinase_AS"/>
</dbReference>
<dbReference type="PROSITE" id="PS00109">
    <property type="entry name" value="PROTEIN_KINASE_TYR"/>
    <property type="match status" value="1"/>
</dbReference>
<reference evidence="8 10" key="2">
    <citation type="journal article" date="2013" name="Nature">
        <title>Insights into bilaterian evolution from three spiralian genomes.</title>
        <authorList>
            <person name="Simakov O."/>
            <person name="Marletaz F."/>
            <person name="Cho S.J."/>
            <person name="Edsinger-Gonzales E."/>
            <person name="Havlak P."/>
            <person name="Hellsten U."/>
            <person name="Kuo D.H."/>
            <person name="Larsson T."/>
            <person name="Lv J."/>
            <person name="Arendt D."/>
            <person name="Savage R."/>
            <person name="Osoegawa K."/>
            <person name="de Jong P."/>
            <person name="Grimwood J."/>
            <person name="Chapman J.A."/>
            <person name="Shapiro H."/>
            <person name="Aerts A."/>
            <person name="Otillar R.P."/>
            <person name="Terry A.Y."/>
            <person name="Boore J.L."/>
            <person name="Grigoriev I.V."/>
            <person name="Lindberg D.R."/>
            <person name="Seaver E.C."/>
            <person name="Weisblat D.A."/>
            <person name="Putnam N.H."/>
            <person name="Rokhsar D.S."/>
        </authorList>
    </citation>
    <scope>NUCLEOTIDE SEQUENCE</scope>
    <source>
        <strain evidence="8 10">I ESC-2004</strain>
    </source>
</reference>
<evidence type="ECO:0000313" key="8">
    <source>
        <dbReference type="EMBL" id="ELT93250.1"/>
    </source>
</evidence>
<accession>R7TQE3</accession>
<dbReference type="CDD" id="cd00192">
    <property type="entry name" value="PTKc"/>
    <property type="match status" value="1"/>
</dbReference>
<dbReference type="InterPro" id="IPR001245">
    <property type="entry name" value="Ser-Thr/Tyr_kinase_cat_dom"/>
</dbReference>
<dbReference type="OMA" id="REAINCK"/>
<keyword evidence="10" id="KW-1185">Reference proteome</keyword>
<protein>
    <recommendedName>
        <fullName evidence="7">Protein kinase domain-containing protein</fullName>
    </recommendedName>
</protein>
<dbReference type="PRINTS" id="PR00109">
    <property type="entry name" value="TYRKINASE"/>
</dbReference>